<organism evidence="1 2">
    <name type="scientific">Nephila pilipes</name>
    <name type="common">Giant wood spider</name>
    <name type="synonym">Nephila maculata</name>
    <dbReference type="NCBI Taxonomy" id="299642"/>
    <lineage>
        <taxon>Eukaryota</taxon>
        <taxon>Metazoa</taxon>
        <taxon>Ecdysozoa</taxon>
        <taxon>Arthropoda</taxon>
        <taxon>Chelicerata</taxon>
        <taxon>Arachnida</taxon>
        <taxon>Araneae</taxon>
        <taxon>Araneomorphae</taxon>
        <taxon>Entelegynae</taxon>
        <taxon>Araneoidea</taxon>
        <taxon>Nephilidae</taxon>
        <taxon>Nephila</taxon>
    </lineage>
</organism>
<proteinExistence type="predicted"/>
<sequence>MTQTHSLNPSTLSNWLLHLFLRPSFRSSTFYPDWKFLPITLYLLIDLFLFHRISKIHSFRMSSKIELERKFVYFSLFLSSFSDWSSSFLQQLRFSKQSSLASVAPTSWSGAPEQLIDASFVGIGRGMDVLVCFPLIGLFRS</sequence>
<dbReference type="AlphaFoldDB" id="A0A8X6QL24"/>
<reference evidence="1" key="1">
    <citation type="submission" date="2020-08" db="EMBL/GenBank/DDBJ databases">
        <title>Multicomponent nature underlies the extraordinary mechanical properties of spider dragline silk.</title>
        <authorList>
            <person name="Kono N."/>
            <person name="Nakamura H."/>
            <person name="Mori M."/>
            <person name="Yoshida Y."/>
            <person name="Ohtoshi R."/>
            <person name="Malay A.D."/>
            <person name="Moran D.A.P."/>
            <person name="Tomita M."/>
            <person name="Numata K."/>
            <person name="Arakawa K."/>
        </authorList>
    </citation>
    <scope>NUCLEOTIDE SEQUENCE</scope>
</reference>
<evidence type="ECO:0000313" key="1">
    <source>
        <dbReference type="EMBL" id="GFU27799.1"/>
    </source>
</evidence>
<dbReference type="Proteomes" id="UP000887013">
    <property type="component" value="Unassembled WGS sequence"/>
</dbReference>
<name>A0A8X6QL24_NEPPI</name>
<keyword evidence="2" id="KW-1185">Reference proteome</keyword>
<protein>
    <submittedName>
        <fullName evidence="1">Uncharacterized protein</fullName>
    </submittedName>
</protein>
<dbReference type="EMBL" id="BMAW01032931">
    <property type="protein sequence ID" value="GFU27799.1"/>
    <property type="molecule type" value="Genomic_DNA"/>
</dbReference>
<evidence type="ECO:0000313" key="2">
    <source>
        <dbReference type="Proteomes" id="UP000887013"/>
    </source>
</evidence>
<gene>
    <name evidence="1" type="ORF">NPIL_580741</name>
</gene>
<accession>A0A8X6QL24</accession>
<comment type="caution">
    <text evidence="1">The sequence shown here is derived from an EMBL/GenBank/DDBJ whole genome shotgun (WGS) entry which is preliminary data.</text>
</comment>